<dbReference type="Proteomes" id="UP000839908">
    <property type="component" value="Unassembled WGS sequence"/>
</dbReference>
<feature type="transmembrane region" description="Helical" evidence="12">
    <location>
        <begin position="435"/>
        <end position="453"/>
    </location>
</feature>
<feature type="transmembrane region" description="Helical" evidence="12">
    <location>
        <begin position="409"/>
        <end position="428"/>
    </location>
</feature>
<evidence type="ECO:0000256" key="9">
    <source>
        <dbReference type="ARBA" id="ARBA00023136"/>
    </source>
</evidence>
<dbReference type="eggNOG" id="COG0591">
    <property type="taxonomic scope" value="Bacteria"/>
</dbReference>
<keyword evidence="5 12" id="KW-0812">Transmembrane</keyword>
<reference evidence="21" key="4">
    <citation type="submission" date="2018-07" db="EMBL/GenBank/DDBJ databases">
        <authorList>
            <person name="Ashton P.M."/>
            <person name="Dallman T."/>
            <person name="Nair S."/>
            <person name="De Pinna E."/>
            <person name="Peters T."/>
            <person name="Grant K."/>
        </authorList>
    </citation>
    <scope>NUCLEOTIDE SEQUENCE [LARGE SCALE GENOMIC DNA]</scope>
    <source>
        <strain evidence="15">231108</strain>
        <strain evidence="19">265852</strain>
        <strain evidence="28">29290</strain>
        <strain evidence="16">422529</strain>
        <strain evidence="29">425567</strain>
        <strain evidence="23">43916</strain>
        <strain evidence="14">488670</strain>
        <strain evidence="17">632340</strain>
        <strain evidence="21">86846</strain>
    </source>
</reference>
<evidence type="ECO:0000256" key="3">
    <source>
        <dbReference type="ARBA" id="ARBA00022448"/>
    </source>
</evidence>
<feature type="transmembrane region" description="Helical" evidence="12">
    <location>
        <begin position="459"/>
        <end position="481"/>
    </location>
</feature>
<feature type="transmembrane region" description="Helical" evidence="12">
    <location>
        <begin position="183"/>
        <end position="208"/>
    </location>
</feature>
<dbReference type="NCBIfam" id="TIGR00813">
    <property type="entry name" value="sss"/>
    <property type="match status" value="1"/>
</dbReference>
<dbReference type="RefSeq" id="WP_000628082.1">
    <property type="nucleotide sequence ID" value="NZ_AP023291.1"/>
</dbReference>
<evidence type="ECO:0000313" key="24">
    <source>
        <dbReference type="EMBL" id="EDI6665340.1"/>
    </source>
</evidence>
<dbReference type="EMBL" id="AAMLUT010000007">
    <property type="protein sequence ID" value="EDI6665340.1"/>
    <property type="molecule type" value="Genomic_DNA"/>
</dbReference>
<dbReference type="PROSITE" id="PS50283">
    <property type="entry name" value="NA_SOLUT_SYMP_3"/>
    <property type="match status" value="1"/>
</dbReference>
<keyword evidence="10" id="KW-0739">Sodium transport</keyword>
<dbReference type="EMBL" id="DAANVR010000016">
    <property type="protein sequence ID" value="HAD1623212.1"/>
    <property type="molecule type" value="Genomic_DNA"/>
</dbReference>
<dbReference type="EMBL" id="RVDJ01000004">
    <property type="protein sequence ID" value="MLP84810.1"/>
    <property type="molecule type" value="Genomic_DNA"/>
</dbReference>
<dbReference type="EMBL" id="AALDNI010000078">
    <property type="protein sequence ID" value="ECY5344092.1"/>
    <property type="molecule type" value="Genomic_DNA"/>
</dbReference>
<evidence type="ECO:0000313" key="14">
    <source>
        <dbReference type="EMBL" id="EBU9274093.1"/>
    </source>
</evidence>
<dbReference type="Proteomes" id="UP000338496">
    <property type="component" value="Unassembled WGS sequence"/>
</dbReference>
<gene>
    <name evidence="13" type="primary">putP_2</name>
    <name evidence="21" type="ORF">AAB27_08040</name>
    <name evidence="28" type="ORF">AU613_11605</name>
    <name evidence="23" type="ORF">AVC05_23070</name>
    <name evidence="20" type="ORF">B1P38_15455</name>
    <name evidence="18" type="ORF">CE70_20955</name>
    <name evidence="24" type="ORF">CFF59_08700</name>
    <name evidence="27" type="ORF">DD95_21980</name>
    <name evidence="14" type="ORF">DMO92_18895</name>
    <name evidence="15" type="ORF">DPF41_16805</name>
    <name evidence="16" type="ORF">DPS76_18320</name>
    <name evidence="29" type="ORF">DRM14_05645</name>
    <name evidence="19" type="ORF">E0935_19255</name>
    <name evidence="17" type="ORF">EER35_23095</name>
    <name evidence="22" type="ORF">F3R12_12005</name>
    <name evidence="26" type="ORF">G0P76_15295</name>
    <name evidence="25" type="ORF">GB466_09100</name>
    <name evidence="13" type="ORF">SE14_01186</name>
</gene>
<evidence type="ECO:0000313" key="21">
    <source>
        <dbReference type="EMBL" id="ECV8760844.1"/>
    </source>
</evidence>
<protein>
    <submittedName>
        <fullName evidence="14">Acetylneuraminate ABC transporter</fullName>
    </submittedName>
    <submittedName>
        <fullName evidence="13">Major sodium/proline symporter</fullName>
    </submittedName>
    <submittedName>
        <fullName evidence="26">Sodium/solute symporter</fullName>
    </submittedName>
</protein>
<dbReference type="InterPro" id="IPR001734">
    <property type="entry name" value="Na/solute_symporter"/>
</dbReference>
<feature type="transmembrane region" description="Helical" evidence="12">
    <location>
        <begin position="6"/>
        <end position="28"/>
    </location>
</feature>
<dbReference type="Proteomes" id="UP000885258">
    <property type="component" value="Unassembled WGS sequence"/>
</dbReference>
<evidence type="ECO:0000313" key="22">
    <source>
        <dbReference type="EMBL" id="ECW0640567.1"/>
    </source>
</evidence>
<dbReference type="Proteomes" id="UP000839581">
    <property type="component" value="Unassembled WGS sequence"/>
</dbReference>
<reference evidence="18 32" key="6">
    <citation type="submission" date="2018-07" db="EMBL/GenBank/DDBJ databases">
        <authorList>
            <consortium name="GenomeTrakr network: Whole genome sequencing for foodborne pathogen traceback"/>
        </authorList>
    </citation>
    <scope>NUCLEOTIDE SEQUENCE [LARGE SCALE GENOMIC DNA]</scope>
    <source>
        <strain evidence="22">AUSMDU00020735</strain>
        <strain evidence="18 32">VA_WGS-00080</strain>
    </source>
</reference>
<evidence type="ECO:0000313" key="30">
    <source>
        <dbReference type="Proteomes" id="UP000034636"/>
    </source>
</evidence>
<reference evidence="24" key="5">
    <citation type="submission" date="2018-07" db="EMBL/GenBank/DDBJ databases">
        <authorList>
            <consortium name="PulseNet: The National Subtyping Network for Foodborne Disease Surveillance"/>
            <person name="Tarr C.L."/>
            <person name="Trees E."/>
            <person name="Katz L.S."/>
            <person name="Carleton-Romer H.A."/>
            <person name="Stroika S."/>
            <person name="Kucerova Z."/>
            <person name="Roache K.F."/>
            <person name="Sabol A.L."/>
            <person name="Besser J."/>
            <person name="Gerner-Smidt P."/>
        </authorList>
    </citation>
    <scope>NUCLEOTIDE SEQUENCE [LARGE SCALE GENOMIC DNA]</scope>
    <source>
        <strain evidence="20">PNUSAS008736</strain>
        <strain evidence="24">PNUSAS016739</strain>
    </source>
</reference>
<evidence type="ECO:0000313" key="15">
    <source>
        <dbReference type="EMBL" id="EBW3629727.1"/>
    </source>
</evidence>
<dbReference type="Proteomes" id="UP000839617">
    <property type="component" value="Unassembled WGS sequence"/>
</dbReference>
<evidence type="ECO:0000313" key="25">
    <source>
        <dbReference type="EMBL" id="HAB0970726.1"/>
    </source>
</evidence>
<evidence type="ECO:0000256" key="12">
    <source>
        <dbReference type="SAM" id="Phobius"/>
    </source>
</evidence>
<evidence type="ECO:0000256" key="2">
    <source>
        <dbReference type="ARBA" id="ARBA00006434"/>
    </source>
</evidence>
<accession>A0A0D6GME3</accession>
<dbReference type="AlphaFoldDB" id="A0A0D6GME3"/>
<dbReference type="PANTHER" id="PTHR42985:SF40">
    <property type="entry name" value="LD47995P-RELATED"/>
    <property type="match status" value="1"/>
</dbReference>
<evidence type="ECO:0000313" key="32">
    <source>
        <dbReference type="Proteomes" id="UP000338496"/>
    </source>
</evidence>
<dbReference type="Proteomes" id="UP000839915">
    <property type="component" value="Unassembled WGS sequence"/>
</dbReference>
<dbReference type="Proteomes" id="UP000839595">
    <property type="component" value="Unassembled WGS sequence"/>
</dbReference>
<evidence type="ECO:0000313" key="26">
    <source>
        <dbReference type="EMBL" id="HAD1623212.1"/>
    </source>
</evidence>
<evidence type="ECO:0000313" key="31">
    <source>
        <dbReference type="Proteomes" id="UP000054461"/>
    </source>
</evidence>
<dbReference type="EMBL" id="AAIKGB010000022">
    <property type="protein sequence ID" value="ECF1545362.1"/>
    <property type="molecule type" value="Genomic_DNA"/>
</dbReference>
<dbReference type="EMBL" id="AAKVET010000007">
    <property type="protein sequence ID" value="ECW0640567.1"/>
    <property type="molecule type" value="Genomic_DNA"/>
</dbReference>
<evidence type="ECO:0000313" key="13">
    <source>
        <dbReference type="EMBL" id="AKH06746.1"/>
    </source>
</evidence>
<dbReference type="OMA" id="VFVFYQF"/>
<keyword evidence="9 12" id="KW-0472">Membrane</keyword>
<feature type="transmembrane region" description="Helical" evidence="12">
    <location>
        <begin position="319"/>
        <end position="340"/>
    </location>
</feature>
<reference evidence="13 30" key="2">
    <citation type="journal article" date="2015" name="Genome Announc.">
        <title>Complete Genome Sequencing of a Multidrug-Resistant and Human-Invasive Salmonella enterica Serovar Typhimurium Strain of the Emerging Sequence Type 213 Genotype.</title>
        <authorList>
            <person name="Calva E."/>
            <person name="Silva C."/>
            <person name="Zaidi M.B."/>
            <person name="Sanchez-Flores A."/>
            <person name="Estrada K."/>
            <person name="Silva G.G."/>
            <person name="Soto-Jimenez L.M."/>
            <person name="Wiesner M."/>
            <person name="Fernandez-Mora M."/>
            <person name="Edwards R.A."/>
            <person name="Vinuesa P."/>
        </authorList>
    </citation>
    <scope>NUCLEOTIDE SEQUENCE [LARGE SCALE GENOMIC DNA]</scope>
    <source>
        <strain evidence="13 30">YU39</strain>
    </source>
</reference>
<dbReference type="EMBL" id="CP011428">
    <property type="protein sequence ID" value="AKH06746.1"/>
    <property type="molecule type" value="Genomic_DNA"/>
</dbReference>
<evidence type="ECO:0000313" key="28">
    <source>
        <dbReference type="EMBL" id="MIT49512.1"/>
    </source>
</evidence>
<evidence type="ECO:0000313" key="18">
    <source>
        <dbReference type="EMBL" id="ECE0297595.1"/>
    </source>
</evidence>
<keyword evidence="7" id="KW-0915">Sodium</keyword>
<dbReference type="InterPro" id="IPR051163">
    <property type="entry name" value="Sodium:Solute_Symporter_SSF"/>
</dbReference>
<feature type="transmembrane region" description="Helical" evidence="12">
    <location>
        <begin position="79"/>
        <end position="99"/>
    </location>
</feature>
<evidence type="ECO:0000313" key="23">
    <source>
        <dbReference type="EMBL" id="ECY5344092.1"/>
    </source>
</evidence>
<evidence type="ECO:0000256" key="8">
    <source>
        <dbReference type="ARBA" id="ARBA00023065"/>
    </source>
</evidence>
<evidence type="ECO:0000313" key="27">
    <source>
        <dbReference type="EMBL" id="KTZ04691.1"/>
    </source>
</evidence>
<reference evidence="26" key="7">
    <citation type="submission" date="2019-08" db="EMBL/GenBank/DDBJ databases">
        <authorList>
            <consortium name="NCBI Pathogen Detection Project"/>
        </authorList>
    </citation>
    <scope>NUCLEOTIDE SEQUENCE</scope>
    <source>
        <strain evidence="25">Salmonella enterica</strain>
        <strain evidence="26">SSI_AA686</strain>
    </source>
</reference>
<name>A0A0D6GME3_SALTM</name>
<dbReference type="InterPro" id="IPR038377">
    <property type="entry name" value="Na/Glc_symporter_sf"/>
</dbReference>
<dbReference type="EMBL" id="AAKRET010000015">
    <property type="protein sequence ID" value="ECU8354959.1"/>
    <property type="molecule type" value="Genomic_DNA"/>
</dbReference>
<dbReference type="EMBL" id="AAHIDF010000020">
    <property type="protein sequence ID" value="EBW3629727.1"/>
    <property type="molecule type" value="Genomic_DNA"/>
</dbReference>
<dbReference type="EMBL" id="DAAFPQ010000005">
    <property type="protein sequence ID" value="HAB0970726.1"/>
    <property type="molecule type" value="Genomic_DNA"/>
</dbReference>
<dbReference type="Proteomes" id="UP000839907">
    <property type="component" value="Unassembled WGS sequence"/>
</dbReference>
<dbReference type="GO" id="GO:0015293">
    <property type="term" value="F:symporter activity"/>
    <property type="evidence" value="ECO:0007669"/>
    <property type="project" value="TreeGrafter"/>
</dbReference>
<comment type="subcellular location">
    <subcellularLocation>
        <location evidence="1">Cell membrane</location>
        <topology evidence="1">Multi-pass membrane protein</topology>
    </subcellularLocation>
</comment>
<feature type="transmembrane region" description="Helical" evidence="12">
    <location>
        <begin position="280"/>
        <end position="299"/>
    </location>
</feature>
<dbReference type="PATRIC" id="fig|59201.158.peg.1204"/>
<evidence type="ECO:0000256" key="4">
    <source>
        <dbReference type="ARBA" id="ARBA00022475"/>
    </source>
</evidence>
<organism evidence="26">
    <name type="scientific">Salmonella typhimurium</name>
    <dbReference type="NCBI Taxonomy" id="90371"/>
    <lineage>
        <taxon>Bacteria</taxon>
        <taxon>Pseudomonadati</taxon>
        <taxon>Pseudomonadota</taxon>
        <taxon>Gammaproteobacteria</taxon>
        <taxon>Enterobacterales</taxon>
        <taxon>Enterobacteriaceae</taxon>
        <taxon>Salmonella</taxon>
    </lineage>
</organism>
<evidence type="ECO:0000256" key="6">
    <source>
        <dbReference type="ARBA" id="ARBA00022989"/>
    </source>
</evidence>
<dbReference type="EMBL" id="AAHDPU010000019">
    <property type="protein sequence ID" value="EBU9274093.1"/>
    <property type="molecule type" value="Genomic_DNA"/>
</dbReference>
<dbReference type="EMBL" id="AAIGQE010000017">
    <property type="protein sequence ID" value="ECE0297595.1"/>
    <property type="molecule type" value="Genomic_DNA"/>
</dbReference>
<feature type="transmembrane region" description="Helical" evidence="12">
    <location>
        <begin position="150"/>
        <end position="171"/>
    </location>
</feature>
<keyword evidence="3" id="KW-0813">Transport</keyword>
<dbReference type="Proteomes" id="UP000034636">
    <property type="component" value="Chromosome"/>
</dbReference>
<evidence type="ECO:0000256" key="5">
    <source>
        <dbReference type="ARBA" id="ARBA00022692"/>
    </source>
</evidence>
<dbReference type="EMBL" id="AAHRYM010000055">
    <property type="protein sequence ID" value="EBZ6923843.1"/>
    <property type="molecule type" value="Genomic_DNA"/>
</dbReference>
<dbReference type="Proteomes" id="UP000839911">
    <property type="component" value="Unassembled WGS sequence"/>
</dbReference>
<feature type="transmembrane region" description="Helical" evidence="12">
    <location>
        <begin position="376"/>
        <end position="397"/>
    </location>
</feature>
<dbReference type="PANTHER" id="PTHR42985">
    <property type="entry name" value="SODIUM-COUPLED MONOCARBOXYLATE TRANSPORTER"/>
    <property type="match status" value="1"/>
</dbReference>
<evidence type="ECO:0000313" key="20">
    <source>
        <dbReference type="EMBL" id="ECU8354959.1"/>
    </source>
</evidence>
<dbReference type="Proteomes" id="UP000839914">
    <property type="component" value="Unassembled WGS sequence"/>
</dbReference>
<proteinExistence type="inferred from homology"/>
<sequence>MITHSFGIVNYLVLFGYLLAMMLVGVYFSRRQKTADDYFRGGGRVPGWAAGVSVFATTLSSITFMSIPAKAFTSDWTFIIGQYLAIAILPLVFYFYIPFFRKLKVTSAYEYLEARFDVRCRLFASMSFMLFHIGRIAIITFLTVLALRPFIAIDPVILVLLISVMCIIYTWMGGIEGVIWTDVIQGLLLSGSAILIFIVICLKVQGGIDEIFTVTQQADKFFPATQFHWSWTESTVPVLMIGFLFANIQQFTASQDVVQRYIVTDSIEETKKTLLTNAKLVAVIPVFFFAIGSALFVYYQQHPQLLPAGFNTGGILPLFVVTEMPVGIAGLIIAAIFAAAQSSISSSLNSISSCFNSDIYQRLSHKKRTPENRMKIAKLVILVAGLISSAASVWLVMADESEIWDAFNSLIGLMGGPMTGLFMLGIFFKRANAGSAVLGIIISVITVLGARYATDLNFFFYGVIGSLSVVISGVIFAPLFAPAPPLTLDEKPEPKVTL</sequence>
<accession>A0A0F7J878</accession>
<dbReference type="Proteomes" id="UP000885385">
    <property type="component" value="Unassembled WGS sequence"/>
</dbReference>
<evidence type="ECO:0000256" key="1">
    <source>
        <dbReference type="ARBA" id="ARBA00004651"/>
    </source>
</evidence>
<evidence type="ECO:0000313" key="17">
    <source>
        <dbReference type="EMBL" id="EBZ6923843.1"/>
    </source>
</evidence>
<dbReference type="EMBL" id="AAKUOT010000012">
    <property type="protein sequence ID" value="ECV8760844.1"/>
    <property type="molecule type" value="Genomic_DNA"/>
</dbReference>
<evidence type="ECO:0000256" key="11">
    <source>
        <dbReference type="RuleBase" id="RU362091"/>
    </source>
</evidence>
<comment type="similarity">
    <text evidence="2 11">Belongs to the sodium:solute symporter (SSF) (TC 2.A.21) family.</text>
</comment>
<dbReference type="CDD" id="cd11495">
    <property type="entry name" value="SLC5sbd_NIS-like_u3"/>
    <property type="match status" value="1"/>
</dbReference>
<dbReference type="Proteomes" id="UP000839905">
    <property type="component" value="Unassembled WGS sequence"/>
</dbReference>
<evidence type="ECO:0000313" key="16">
    <source>
        <dbReference type="EMBL" id="EBW5464375.1"/>
    </source>
</evidence>
<evidence type="ECO:0000256" key="7">
    <source>
        <dbReference type="ARBA" id="ARBA00023053"/>
    </source>
</evidence>
<reference evidence="27 31" key="1">
    <citation type="submission" date="2014-09" db="EMBL/GenBank/DDBJ databases">
        <title>Salmonella Genotype and Phenotype Association.</title>
        <authorList>
            <person name="Chen Y."/>
            <person name="Folster J."/>
            <person name="Ayers S."/>
            <person name="Kabera C."/>
            <person name="Li C."/>
            <person name="Mukherjee S."/>
            <person name="Lam C."/>
            <person name="Zhao S."/>
            <person name="McDermott P."/>
        </authorList>
    </citation>
    <scope>NUCLEOTIDE SEQUENCE [LARGE SCALE GENOMIC DNA]</scope>
    <source>
        <strain evidence="27 31">CVM N32045</strain>
    </source>
</reference>
<keyword evidence="4" id="KW-1003">Cell membrane</keyword>
<dbReference type="EMBL" id="JYVU01000075">
    <property type="protein sequence ID" value="KTZ04691.1"/>
    <property type="molecule type" value="Genomic_DNA"/>
</dbReference>
<dbReference type="GO" id="GO:0005886">
    <property type="term" value="C:plasma membrane"/>
    <property type="evidence" value="ECO:0007669"/>
    <property type="project" value="UniProtKB-SubCell"/>
</dbReference>
<feature type="transmembrane region" description="Helical" evidence="12">
    <location>
        <begin position="120"/>
        <end position="144"/>
    </location>
</feature>
<dbReference type="Gene3D" id="1.20.1730.10">
    <property type="entry name" value="Sodium/glucose cotransporter"/>
    <property type="match status" value="1"/>
</dbReference>
<dbReference type="GO" id="GO:0006814">
    <property type="term" value="P:sodium ion transport"/>
    <property type="evidence" value="ECO:0007669"/>
    <property type="project" value="UniProtKB-KW"/>
</dbReference>
<dbReference type="Proteomes" id="UP000839909">
    <property type="component" value="Unassembled WGS sequence"/>
</dbReference>
<keyword evidence="6 12" id="KW-1133">Transmembrane helix</keyword>
<dbReference type="Pfam" id="PF00474">
    <property type="entry name" value="SSF"/>
    <property type="match status" value="1"/>
</dbReference>
<evidence type="ECO:0000313" key="29">
    <source>
        <dbReference type="EMBL" id="MLP84810.1"/>
    </source>
</evidence>
<evidence type="ECO:0000313" key="19">
    <source>
        <dbReference type="EMBL" id="ECF1545362.1"/>
    </source>
</evidence>
<dbReference type="KEGG" id="seni:CY43_05755"/>
<dbReference type="Proteomes" id="UP000054461">
    <property type="component" value="Unassembled WGS sequence"/>
</dbReference>
<reference evidence="26" key="3">
    <citation type="journal article" date="2018" name="Genome Biol.">
        <title>SKESA: strategic k-mer extension for scrupulous assemblies.</title>
        <authorList>
            <person name="Souvorov A."/>
            <person name="Agarwala R."/>
            <person name="Lipman D.J."/>
        </authorList>
    </citation>
    <scope>NUCLEOTIDE SEQUENCE</scope>
    <source>
        <strain evidence="25">Salmonella enterica</strain>
        <strain evidence="26">SSI_AA686</strain>
    </source>
</reference>
<dbReference type="EMBL" id="AAHIPE010000022">
    <property type="protein sequence ID" value="EBW5464375.1"/>
    <property type="molecule type" value="Genomic_DNA"/>
</dbReference>
<evidence type="ECO:0000256" key="10">
    <source>
        <dbReference type="ARBA" id="ARBA00023201"/>
    </source>
</evidence>
<dbReference type="EMBL" id="RSUA01000018">
    <property type="protein sequence ID" value="MIT49512.1"/>
    <property type="molecule type" value="Genomic_DNA"/>
</dbReference>
<feature type="transmembrane region" description="Helical" evidence="12">
    <location>
        <begin position="228"/>
        <end position="246"/>
    </location>
</feature>
<feature type="transmembrane region" description="Helical" evidence="12">
    <location>
        <begin position="48"/>
        <end position="67"/>
    </location>
</feature>
<accession>A0A0M2IZK8</accession>
<keyword evidence="8" id="KW-0406">Ion transport</keyword>